<evidence type="ECO:0000313" key="3">
    <source>
        <dbReference type="EMBL" id="KPM47367.1"/>
    </source>
</evidence>
<dbReference type="PATRIC" id="fig|1605367.3.peg.534"/>
<dbReference type="STRING" id="1605367.AFM12_15545"/>
<proteinExistence type="predicted"/>
<evidence type="ECO:0000256" key="1">
    <source>
        <dbReference type="ARBA" id="ARBA00022723"/>
    </source>
</evidence>
<dbReference type="AlphaFoldDB" id="A0A0P7C217"/>
<dbReference type="SUPFAM" id="SSF56529">
    <property type="entry name" value="FAH"/>
    <property type="match status" value="1"/>
</dbReference>
<keyword evidence="4" id="KW-1185">Reference proteome</keyword>
<accession>A0A0P7C217</accession>
<dbReference type="PANTHER" id="PTHR11820:SF7">
    <property type="entry name" value="ACYLPYRUVASE FAHD1, MITOCHONDRIAL"/>
    <property type="match status" value="1"/>
</dbReference>
<dbReference type="Proteomes" id="UP000050454">
    <property type="component" value="Unassembled WGS sequence"/>
</dbReference>
<dbReference type="EMBL" id="LGTQ01000012">
    <property type="protein sequence ID" value="KPM47367.1"/>
    <property type="molecule type" value="Genomic_DNA"/>
</dbReference>
<dbReference type="GO" id="GO:0046872">
    <property type="term" value="F:metal ion binding"/>
    <property type="evidence" value="ECO:0007669"/>
    <property type="project" value="UniProtKB-KW"/>
</dbReference>
<keyword evidence="3" id="KW-0378">Hydrolase</keyword>
<dbReference type="RefSeq" id="WP_055149919.1">
    <property type="nucleotide sequence ID" value="NZ_JXSZ01000012.1"/>
</dbReference>
<reference evidence="3 4" key="1">
    <citation type="submission" date="2015-07" db="EMBL/GenBank/DDBJ databases">
        <title>The draft genome sequence of Leadbetterella sp. JN14-9.</title>
        <authorList>
            <person name="Liu Y."/>
            <person name="Du J."/>
            <person name="Shao Z."/>
        </authorList>
    </citation>
    <scope>NUCLEOTIDE SEQUENCE [LARGE SCALE GENOMIC DNA]</scope>
    <source>
        <strain evidence="3 4">JN14-9</strain>
    </source>
</reference>
<gene>
    <name evidence="3" type="ORF">AFM12_15545</name>
</gene>
<evidence type="ECO:0000313" key="4">
    <source>
        <dbReference type="Proteomes" id="UP000050454"/>
    </source>
</evidence>
<organism evidence="3 4">
    <name type="scientific">Jiulongibacter sediminis</name>
    <dbReference type="NCBI Taxonomy" id="1605367"/>
    <lineage>
        <taxon>Bacteria</taxon>
        <taxon>Pseudomonadati</taxon>
        <taxon>Bacteroidota</taxon>
        <taxon>Cytophagia</taxon>
        <taxon>Cytophagales</taxon>
        <taxon>Leadbetterellaceae</taxon>
        <taxon>Jiulongibacter</taxon>
    </lineage>
</organism>
<dbReference type="GO" id="GO:0018773">
    <property type="term" value="F:acetylpyruvate hydrolase activity"/>
    <property type="evidence" value="ECO:0007669"/>
    <property type="project" value="TreeGrafter"/>
</dbReference>
<feature type="domain" description="Fumarylacetoacetase-like C-terminal" evidence="2">
    <location>
        <begin position="2"/>
        <end position="195"/>
    </location>
</feature>
<protein>
    <submittedName>
        <fullName evidence="3">Fumarylacetoacetate hydrolase</fullName>
    </submittedName>
</protein>
<dbReference type="OrthoDB" id="9805307at2"/>
<name>A0A0P7C217_9BACT</name>
<dbReference type="InterPro" id="IPR036663">
    <property type="entry name" value="Fumarylacetoacetase_C_sf"/>
</dbReference>
<comment type="caution">
    <text evidence="3">The sequence shown here is derived from an EMBL/GenBank/DDBJ whole genome shotgun (WGS) entry which is preliminary data.</text>
</comment>
<dbReference type="Gene3D" id="3.90.850.10">
    <property type="entry name" value="Fumarylacetoacetase-like, C-terminal domain"/>
    <property type="match status" value="1"/>
</dbReference>
<dbReference type="PANTHER" id="PTHR11820">
    <property type="entry name" value="ACYLPYRUVASE"/>
    <property type="match status" value="1"/>
</dbReference>
<dbReference type="Pfam" id="PF01557">
    <property type="entry name" value="FAA_hydrolase"/>
    <property type="match status" value="1"/>
</dbReference>
<keyword evidence="1" id="KW-0479">Metal-binding</keyword>
<sequence length="204" mass="22231">MKILAIGKNYINEGEDKNAGKTGNQIIFSKPESSLVTGNKDVAYPSFTNDLRYEAELVIKIGLKGKDIIEAEAENYISEIGIGIDYTAKDIFDQSREGKGPWDLGKGFDGAAPISSFKPISSFQDLSDINFDLKINGESKQVGNTSLMIYNFAEIIAFVSKFMTLEPGDLIFTGTPATGTGKIERGDHLQASVEGDLILDFKMV</sequence>
<dbReference type="InterPro" id="IPR011234">
    <property type="entry name" value="Fumarylacetoacetase-like_C"/>
</dbReference>
<evidence type="ECO:0000259" key="2">
    <source>
        <dbReference type="Pfam" id="PF01557"/>
    </source>
</evidence>